<keyword evidence="3" id="KW-1185">Reference proteome</keyword>
<accession>A0A1N7NEV8</accession>
<name>A0A1N7NEV8_9RHOB</name>
<evidence type="ECO:0000256" key="1">
    <source>
        <dbReference type="SAM" id="Phobius"/>
    </source>
</evidence>
<protein>
    <submittedName>
        <fullName evidence="2">Uncharacterized protein</fullName>
    </submittedName>
</protein>
<feature type="transmembrane region" description="Helical" evidence="1">
    <location>
        <begin position="71"/>
        <end position="89"/>
    </location>
</feature>
<sequence>MTMFALYFGLVALLVAFFLSRAGWGKMLVLVPFGALVPAYFGTGTMCGADFVIRLTAAESCTVPGAPYELFAAYFVFGLVAVLGASVIVKSGRVLLAKLRG</sequence>
<reference evidence="3" key="1">
    <citation type="submission" date="2017-01" db="EMBL/GenBank/DDBJ databases">
        <authorList>
            <person name="Varghese N."/>
            <person name="Submissions S."/>
        </authorList>
    </citation>
    <scope>NUCLEOTIDE SEQUENCE [LARGE SCALE GENOMIC DNA]</scope>
    <source>
        <strain evidence="3">DSM 19945</strain>
    </source>
</reference>
<dbReference type="RefSeq" id="WP_108188589.1">
    <property type="nucleotide sequence ID" value="NZ_FTOG01000007.1"/>
</dbReference>
<gene>
    <name evidence="2" type="ORF">SAMN05421580_107210</name>
</gene>
<organism evidence="2 3">
    <name type="scientific">Rhodobacter aestuarii</name>
    <dbReference type="NCBI Taxonomy" id="453582"/>
    <lineage>
        <taxon>Bacteria</taxon>
        <taxon>Pseudomonadati</taxon>
        <taxon>Pseudomonadota</taxon>
        <taxon>Alphaproteobacteria</taxon>
        <taxon>Rhodobacterales</taxon>
        <taxon>Rhodobacter group</taxon>
        <taxon>Rhodobacter</taxon>
    </lineage>
</organism>
<evidence type="ECO:0000313" key="3">
    <source>
        <dbReference type="Proteomes" id="UP000186221"/>
    </source>
</evidence>
<keyword evidence="1" id="KW-1133">Transmembrane helix</keyword>
<dbReference type="AlphaFoldDB" id="A0A1N7NEV8"/>
<dbReference type="EMBL" id="FTOG01000007">
    <property type="protein sequence ID" value="SIS96781.1"/>
    <property type="molecule type" value="Genomic_DNA"/>
</dbReference>
<evidence type="ECO:0000313" key="2">
    <source>
        <dbReference type="EMBL" id="SIS96781.1"/>
    </source>
</evidence>
<dbReference type="STRING" id="453582.SAMN05421580_107210"/>
<keyword evidence="1" id="KW-0812">Transmembrane</keyword>
<keyword evidence="1" id="KW-0472">Membrane</keyword>
<proteinExistence type="predicted"/>
<dbReference type="Proteomes" id="UP000186221">
    <property type="component" value="Unassembled WGS sequence"/>
</dbReference>
<dbReference type="OrthoDB" id="7874257at2"/>